<dbReference type="InterPro" id="IPR013083">
    <property type="entry name" value="Znf_RING/FYVE/PHD"/>
</dbReference>
<evidence type="ECO:0000256" key="5">
    <source>
        <dbReference type="ARBA" id="ARBA00012483"/>
    </source>
</evidence>
<dbReference type="PRINTS" id="PR00320">
    <property type="entry name" value="GPROTEINBRPT"/>
</dbReference>
<dbReference type="SUPFAM" id="SSF50978">
    <property type="entry name" value="WD40 repeat-like"/>
    <property type="match status" value="1"/>
</dbReference>
<evidence type="ECO:0000256" key="11">
    <source>
        <dbReference type="ARBA" id="ARBA00022737"/>
    </source>
</evidence>
<dbReference type="Pfam" id="PF08606">
    <property type="entry name" value="Prp19"/>
    <property type="match status" value="1"/>
</dbReference>
<evidence type="ECO:0000313" key="22">
    <source>
        <dbReference type="Proteomes" id="UP000274756"/>
    </source>
</evidence>
<dbReference type="Proteomes" id="UP000038040">
    <property type="component" value="Unplaced"/>
</dbReference>
<evidence type="ECO:0000256" key="18">
    <source>
        <dbReference type="RuleBase" id="RU367101"/>
    </source>
</evidence>
<dbReference type="Pfam" id="PF24814">
    <property type="entry name" value="WD40_Prp19"/>
    <property type="match status" value="1"/>
</dbReference>
<dbReference type="FunFam" id="3.30.40.10:FF:000027">
    <property type="entry name" value="Pre-mRNA-processing factor 19, putative"/>
    <property type="match status" value="1"/>
</dbReference>
<evidence type="ECO:0000256" key="3">
    <source>
        <dbReference type="ARBA" id="ARBA00004906"/>
    </source>
</evidence>
<proteinExistence type="inferred from homology"/>
<comment type="similarity">
    <text evidence="4 18">Belongs to the WD repeat PRP19 family.</text>
</comment>
<dbReference type="InterPro" id="IPR019775">
    <property type="entry name" value="WD40_repeat_CS"/>
</dbReference>
<comment type="function">
    <text evidence="18">Ubiquitin-protein ligase which is mainly involved pre-mRNA splicing and DNA repair. Required for pre-mRNA splicing as component of the spliceosome.</text>
</comment>
<evidence type="ECO:0000256" key="10">
    <source>
        <dbReference type="ARBA" id="ARBA00022728"/>
    </source>
</evidence>
<dbReference type="GO" id="GO:0070534">
    <property type="term" value="P:protein K63-linked ubiquitination"/>
    <property type="evidence" value="ECO:0007669"/>
    <property type="project" value="UniProtKB-UniRule"/>
</dbReference>
<keyword evidence="22" id="KW-1185">Reference proteome</keyword>
<evidence type="ECO:0000256" key="2">
    <source>
        <dbReference type="ARBA" id="ARBA00004642"/>
    </source>
</evidence>
<dbReference type="GO" id="GO:0061630">
    <property type="term" value="F:ubiquitin protein ligase activity"/>
    <property type="evidence" value="ECO:0007669"/>
    <property type="project" value="UniProtKB-UniRule"/>
</dbReference>
<comment type="subcellular location">
    <subcellularLocation>
        <location evidence="2">Nucleus</location>
        <location evidence="2">Nucleoplasm</location>
    </subcellularLocation>
</comment>
<dbReference type="OrthoDB" id="687049at2759"/>
<dbReference type="STRING" id="318479.A0A158Q645"/>
<reference evidence="23" key="1">
    <citation type="submission" date="2016-04" db="UniProtKB">
        <authorList>
            <consortium name="WormBaseParasite"/>
        </authorList>
    </citation>
    <scope>IDENTIFICATION</scope>
</reference>
<comment type="catalytic activity">
    <reaction evidence="1 18">
        <text>S-ubiquitinyl-[E2 ubiquitin-conjugating enzyme]-L-cysteine + [acceptor protein]-L-lysine = [E2 ubiquitin-conjugating enzyme]-L-cysteine + N(6)-ubiquitinyl-[acceptor protein]-L-lysine.</text>
        <dbReference type="EC" id="2.3.2.27"/>
    </reaction>
</comment>
<keyword evidence="12 18" id="KW-0227">DNA damage</keyword>
<keyword evidence="7 17" id="KW-0853">WD repeat</keyword>
<dbReference type="SMART" id="SM00320">
    <property type="entry name" value="WD40"/>
    <property type="match status" value="6"/>
</dbReference>
<protein>
    <recommendedName>
        <fullName evidence="6 18">Pre-mRNA-processing factor 19</fullName>
        <ecNumber evidence="5 18">2.3.2.27</ecNumber>
    </recommendedName>
</protein>
<evidence type="ECO:0000256" key="14">
    <source>
        <dbReference type="ARBA" id="ARBA00023187"/>
    </source>
</evidence>
<evidence type="ECO:0000313" key="20">
    <source>
        <dbReference type="EMBL" id="VDN60600.1"/>
    </source>
</evidence>
<evidence type="ECO:0000256" key="15">
    <source>
        <dbReference type="ARBA" id="ARBA00023204"/>
    </source>
</evidence>
<dbReference type="PANTHER" id="PTHR43995:SF1">
    <property type="entry name" value="PRE-MRNA-PROCESSING FACTOR 19"/>
    <property type="match status" value="1"/>
</dbReference>
<dbReference type="CDD" id="cd16656">
    <property type="entry name" value="RING-Ubox_PRP19"/>
    <property type="match status" value="1"/>
</dbReference>
<keyword evidence="15 18" id="KW-0234">DNA repair</keyword>
<dbReference type="InterPro" id="IPR055340">
    <property type="entry name" value="RING-Ubox_PRP19"/>
</dbReference>
<evidence type="ECO:0000259" key="19">
    <source>
        <dbReference type="SMART" id="SM00504"/>
    </source>
</evidence>
<evidence type="ECO:0000256" key="6">
    <source>
        <dbReference type="ARBA" id="ARBA00015618"/>
    </source>
</evidence>
<dbReference type="GO" id="GO:0005737">
    <property type="term" value="C:cytoplasm"/>
    <property type="evidence" value="ECO:0007669"/>
    <property type="project" value="TreeGrafter"/>
</dbReference>
<dbReference type="PROSITE" id="PS50082">
    <property type="entry name" value="WD_REPEATS_2"/>
    <property type="match status" value="4"/>
</dbReference>
<dbReference type="Proteomes" id="UP000274756">
    <property type="component" value="Unassembled WGS sequence"/>
</dbReference>
<evidence type="ECO:0000256" key="16">
    <source>
        <dbReference type="ARBA" id="ARBA00023242"/>
    </source>
</evidence>
<evidence type="ECO:0000256" key="1">
    <source>
        <dbReference type="ARBA" id="ARBA00000900"/>
    </source>
</evidence>
<comment type="pathway">
    <text evidence="3 18">Protein modification; protein ubiquitination.</text>
</comment>
<sequence length="492" mass="53809">MASLYACSISGELAEVPVVSPVSGRIFEKRLIMKYIAENGTDPTNHEKLSADQLIELQVDGGNAMPRTVAATSIPSMLKMLQDEWDACMLNSFVLREQLQTARQELSHTLYQHDAACRVIARLSKELNAAREALSTLKPHATVDNLLVSDEMMETVDEGISGISEAVLKKLQEKSATLTAARKQRGKSLPEALAKPDAIKAFTQIAFHTGIHSASVPGVTALDVQGDMVLTGGADKTVVLFNSETETVQTTFKGHQKKIAAVILHPTEQISLSASHDSQVRIWANKEEHCKHVIDTHEAAVTDISLHATGDYVLSVSNDSHWALSDIHVGKTLCKIQLEEKNGVAICCGQFHPDGLIFGIGTADSIVKIWDLKEQTNVANFPGHQGAVRAISFSENGYYLATGAEDGEVKLWDLRKLKSFKTLSINDGKYPFLIVIGNYFAGADVQIIHVKPWIILNKLENHKESVTCVRFGLNAHSIFSTGMDRSLRVYSA</sequence>
<dbReference type="SMART" id="SM00504">
    <property type="entry name" value="Ubox"/>
    <property type="match status" value="1"/>
</dbReference>
<dbReference type="EMBL" id="UYYG01001226">
    <property type="protein sequence ID" value="VDN60600.1"/>
    <property type="molecule type" value="Genomic_DNA"/>
</dbReference>
<keyword evidence="14 18" id="KW-0508">mRNA splicing</keyword>
<dbReference type="InterPro" id="IPR001680">
    <property type="entry name" value="WD40_rpt"/>
</dbReference>
<dbReference type="CDD" id="cd00200">
    <property type="entry name" value="WD40"/>
    <property type="match status" value="1"/>
</dbReference>
<accession>A0A158Q645</accession>
<feature type="domain" description="U-box" evidence="19">
    <location>
        <begin position="4"/>
        <end position="85"/>
    </location>
</feature>
<dbReference type="SUPFAM" id="SSF57850">
    <property type="entry name" value="RING/U-box"/>
    <property type="match status" value="1"/>
</dbReference>
<dbReference type="AlphaFoldDB" id="A0A158Q645"/>
<feature type="repeat" description="WD" evidence="17">
    <location>
        <begin position="351"/>
        <end position="380"/>
    </location>
</feature>
<feature type="repeat" description="WD" evidence="17">
    <location>
        <begin position="459"/>
        <end position="492"/>
    </location>
</feature>
<keyword evidence="10 18" id="KW-0747">Spliceosome</keyword>
<feature type="repeat" description="WD" evidence="17">
    <location>
        <begin position="252"/>
        <end position="283"/>
    </location>
</feature>
<dbReference type="InterPro" id="IPR020472">
    <property type="entry name" value="WD40_PAC1"/>
</dbReference>
<keyword evidence="13 18" id="KW-0833">Ubl conjugation pathway</keyword>
<dbReference type="EC" id="2.3.2.27" evidence="5 18"/>
<evidence type="ECO:0000313" key="23">
    <source>
        <dbReference type="WBParaSite" id="DME_0000905201-mRNA-1"/>
    </source>
</evidence>
<keyword evidence="8 18" id="KW-0507">mRNA processing</keyword>
<reference evidence="20 22" key="2">
    <citation type="submission" date="2018-11" db="EMBL/GenBank/DDBJ databases">
        <authorList>
            <consortium name="Pathogen Informatics"/>
        </authorList>
    </citation>
    <scope>NUCLEOTIDE SEQUENCE [LARGE SCALE GENOMIC DNA]</scope>
</reference>
<comment type="subunit">
    <text evidence="18">Homotetramer.</text>
</comment>
<dbReference type="GO" id="GO:0071006">
    <property type="term" value="C:U2-type catalytic step 1 spliceosome"/>
    <property type="evidence" value="ECO:0007669"/>
    <property type="project" value="TreeGrafter"/>
</dbReference>
<dbReference type="GO" id="GO:0006281">
    <property type="term" value="P:DNA repair"/>
    <property type="evidence" value="ECO:0007669"/>
    <property type="project" value="UniProtKB-KW"/>
</dbReference>
<evidence type="ECO:0000256" key="17">
    <source>
        <dbReference type="PROSITE-ProRule" id="PRU00221"/>
    </source>
</evidence>
<dbReference type="InterPro" id="IPR036322">
    <property type="entry name" value="WD40_repeat_dom_sf"/>
</dbReference>
<keyword evidence="9 18" id="KW-0808">Transferase</keyword>
<dbReference type="GO" id="GO:0000974">
    <property type="term" value="C:Prp19 complex"/>
    <property type="evidence" value="ECO:0007669"/>
    <property type="project" value="UniProtKB-UniRule"/>
</dbReference>
<evidence type="ECO:0000256" key="13">
    <source>
        <dbReference type="ARBA" id="ARBA00022786"/>
    </source>
</evidence>
<keyword evidence="11" id="KW-0677">Repeat</keyword>
<dbReference type="Gene3D" id="3.30.40.10">
    <property type="entry name" value="Zinc/RING finger domain, C3HC4 (zinc finger)"/>
    <property type="match status" value="1"/>
</dbReference>
<dbReference type="InterPro" id="IPR015943">
    <property type="entry name" value="WD40/YVTN_repeat-like_dom_sf"/>
</dbReference>
<dbReference type="WBParaSite" id="DME_0000905201-mRNA-1">
    <property type="protein sequence ID" value="DME_0000905201-mRNA-1"/>
    <property type="gene ID" value="DME_0000905201"/>
</dbReference>
<evidence type="ECO:0000256" key="12">
    <source>
        <dbReference type="ARBA" id="ARBA00022763"/>
    </source>
</evidence>
<evidence type="ECO:0000256" key="8">
    <source>
        <dbReference type="ARBA" id="ARBA00022664"/>
    </source>
</evidence>
<evidence type="ECO:0000256" key="7">
    <source>
        <dbReference type="ARBA" id="ARBA00022574"/>
    </source>
</evidence>
<dbReference type="UniPathway" id="UPA00143"/>
<dbReference type="PANTHER" id="PTHR43995">
    <property type="entry name" value="PRE-MRNA-PROCESSING FACTOR 19"/>
    <property type="match status" value="1"/>
</dbReference>
<dbReference type="PROSITE" id="PS50294">
    <property type="entry name" value="WD_REPEATS_REGION"/>
    <property type="match status" value="3"/>
</dbReference>
<dbReference type="InterPro" id="IPR013915">
    <property type="entry name" value="Prp19_cc"/>
</dbReference>
<dbReference type="Pfam" id="PF04564">
    <property type="entry name" value="U-box"/>
    <property type="match status" value="1"/>
</dbReference>
<dbReference type="GO" id="GO:0005654">
    <property type="term" value="C:nucleoplasm"/>
    <property type="evidence" value="ECO:0007669"/>
    <property type="project" value="UniProtKB-SubCell"/>
</dbReference>
<organism evidence="21 23">
    <name type="scientific">Dracunculus medinensis</name>
    <name type="common">Guinea worm</name>
    <dbReference type="NCBI Taxonomy" id="318479"/>
    <lineage>
        <taxon>Eukaryota</taxon>
        <taxon>Metazoa</taxon>
        <taxon>Ecdysozoa</taxon>
        <taxon>Nematoda</taxon>
        <taxon>Chromadorea</taxon>
        <taxon>Rhabditida</taxon>
        <taxon>Spirurina</taxon>
        <taxon>Dracunculoidea</taxon>
        <taxon>Dracunculidae</taxon>
        <taxon>Dracunculus</taxon>
    </lineage>
</organism>
<dbReference type="InterPro" id="IPR038959">
    <property type="entry name" value="Prp19"/>
</dbReference>
<evidence type="ECO:0000313" key="21">
    <source>
        <dbReference type="Proteomes" id="UP000038040"/>
    </source>
</evidence>
<dbReference type="PROSITE" id="PS00678">
    <property type="entry name" value="WD_REPEATS_1"/>
    <property type="match status" value="1"/>
</dbReference>
<feature type="repeat" description="WD" evidence="17">
    <location>
        <begin position="381"/>
        <end position="422"/>
    </location>
</feature>
<keyword evidence="16 18" id="KW-0539">Nucleus</keyword>
<name>A0A158Q645_DRAME</name>
<dbReference type="Gene3D" id="2.130.10.10">
    <property type="entry name" value="YVTN repeat-like/Quinoprotein amine dehydrogenase"/>
    <property type="match status" value="1"/>
</dbReference>
<evidence type="ECO:0000256" key="4">
    <source>
        <dbReference type="ARBA" id="ARBA00006388"/>
    </source>
</evidence>
<dbReference type="InterPro" id="IPR003613">
    <property type="entry name" value="Ubox_domain"/>
</dbReference>
<gene>
    <name evidence="20" type="ORF">DME_LOCUS10573</name>
</gene>
<evidence type="ECO:0000256" key="9">
    <source>
        <dbReference type="ARBA" id="ARBA00022679"/>
    </source>
</evidence>
<dbReference type="GO" id="GO:0000398">
    <property type="term" value="P:mRNA splicing, via spliceosome"/>
    <property type="evidence" value="ECO:0007669"/>
    <property type="project" value="InterPro"/>
</dbReference>